<organism evidence="2 3">
    <name type="scientific">Luteolibacter flavescens</name>
    <dbReference type="NCBI Taxonomy" id="1859460"/>
    <lineage>
        <taxon>Bacteria</taxon>
        <taxon>Pseudomonadati</taxon>
        <taxon>Verrucomicrobiota</taxon>
        <taxon>Verrucomicrobiia</taxon>
        <taxon>Verrucomicrobiales</taxon>
        <taxon>Verrucomicrobiaceae</taxon>
        <taxon>Luteolibacter</taxon>
    </lineage>
</organism>
<keyword evidence="1" id="KW-0472">Membrane</keyword>
<evidence type="ECO:0000313" key="3">
    <source>
        <dbReference type="Proteomes" id="UP001207930"/>
    </source>
</evidence>
<name>A0ABT3FUQ0_9BACT</name>
<evidence type="ECO:0000313" key="2">
    <source>
        <dbReference type="EMBL" id="MCW1887307.1"/>
    </source>
</evidence>
<comment type="caution">
    <text evidence="2">The sequence shown here is derived from an EMBL/GenBank/DDBJ whole genome shotgun (WGS) entry which is preliminary data.</text>
</comment>
<reference evidence="2 3" key="1">
    <citation type="submission" date="2022-10" db="EMBL/GenBank/DDBJ databases">
        <title>Luteolibacter flavescens strain MCCC 1K03193, whole genome shotgun sequencing project.</title>
        <authorList>
            <person name="Zhao G."/>
            <person name="Shen L."/>
        </authorList>
    </citation>
    <scope>NUCLEOTIDE SEQUENCE [LARGE SCALE GENOMIC DNA]</scope>
    <source>
        <strain evidence="2 3">MCCC 1K03193</strain>
    </source>
</reference>
<dbReference type="Gene3D" id="1.25.40.10">
    <property type="entry name" value="Tetratricopeptide repeat domain"/>
    <property type="match status" value="1"/>
</dbReference>
<proteinExistence type="predicted"/>
<dbReference type="RefSeq" id="WP_264503263.1">
    <property type="nucleotide sequence ID" value="NZ_JAPDDS010000016.1"/>
</dbReference>
<dbReference type="InterPro" id="IPR011990">
    <property type="entry name" value="TPR-like_helical_dom_sf"/>
</dbReference>
<dbReference type="EMBL" id="JAPDDS010000016">
    <property type="protein sequence ID" value="MCW1887307.1"/>
    <property type="molecule type" value="Genomic_DNA"/>
</dbReference>
<keyword evidence="1" id="KW-1133">Transmembrane helix</keyword>
<evidence type="ECO:0000256" key="1">
    <source>
        <dbReference type="SAM" id="Phobius"/>
    </source>
</evidence>
<gene>
    <name evidence="2" type="ORF">OKA04_21395</name>
</gene>
<evidence type="ECO:0008006" key="4">
    <source>
        <dbReference type="Google" id="ProtNLM"/>
    </source>
</evidence>
<dbReference type="SUPFAM" id="SSF48452">
    <property type="entry name" value="TPR-like"/>
    <property type="match status" value="1"/>
</dbReference>
<protein>
    <recommendedName>
        <fullName evidence="4">Tetratricopeptide repeat protein</fullName>
    </recommendedName>
</protein>
<sequence>MSFVEKCHDRWADLHPFWRFLTVTTVVAGIAFVAGKPAIGFYRGWQDDRRFADAVKADQAGNHAEVRELALAVLRRDAGRKEAIPLLLRATEALGDPRRIEVALSLLMDKTAAADERLFAWNIVRENVPAWILQVSWSGLEPEVHADPRFVAPLIDRMLWDGMSGEALATLDSLKSPLPPDLASRRMKVLVSIGTDQAYDTFQRELVSSLPQLPSDSEVVALLDDVPQKALRPDLHRAFQQWMQKSDGPTSGVEMEFRLIRCQMAAEPESADEIFTSAFARHGESHPLETARWCLQVGRYPEADGLLGKLGSTGNEESFQLRLRALEELKQFDRYAEVLASPPSGTSMAWVQCETAFAAENRQDAKAPDSAAEAALRAAKEANSGKALIELARQAEKRGLQALAQRSWLEAIRRGPGPLPLASSLKSLIEGLAEEKKETELFEVLATYRSLEPGNPVVIVQHDYLACLLGRMTPETVVADLEPIHTQFPDALPAACTLALAHLLLGESAKAESLTNKEIDWFAANPSYRAIRGLALQGRGNREEALVFFEDFPWDDLLPSEKKVLSELNTMMSAPPLK</sequence>
<keyword evidence="1" id="KW-0812">Transmembrane</keyword>
<dbReference type="Proteomes" id="UP001207930">
    <property type="component" value="Unassembled WGS sequence"/>
</dbReference>
<feature type="transmembrane region" description="Helical" evidence="1">
    <location>
        <begin position="20"/>
        <end position="42"/>
    </location>
</feature>
<keyword evidence="3" id="KW-1185">Reference proteome</keyword>
<accession>A0ABT3FUQ0</accession>